<evidence type="ECO:0000256" key="1">
    <source>
        <dbReference type="PROSITE-ProRule" id="PRU00339"/>
    </source>
</evidence>
<dbReference type="EMBL" id="QGDO01000004">
    <property type="protein sequence ID" value="PWJ40962.1"/>
    <property type="molecule type" value="Genomic_DNA"/>
</dbReference>
<dbReference type="AlphaFoldDB" id="A0A315Z7M2"/>
<dbReference type="SUPFAM" id="SSF48452">
    <property type="entry name" value="TPR-like"/>
    <property type="match status" value="1"/>
</dbReference>
<dbReference type="InterPro" id="IPR016032">
    <property type="entry name" value="Sig_transdc_resp-reg_C-effctor"/>
</dbReference>
<keyword evidence="1" id="KW-0802">TPR repeat</keyword>
<dbReference type="Proteomes" id="UP000245535">
    <property type="component" value="Unassembled WGS sequence"/>
</dbReference>
<dbReference type="SUPFAM" id="SSF46894">
    <property type="entry name" value="C-terminal effector domain of the bipartite response regulators"/>
    <property type="match status" value="1"/>
</dbReference>
<feature type="transmembrane region" description="Helical" evidence="3">
    <location>
        <begin position="360"/>
        <end position="378"/>
    </location>
</feature>
<dbReference type="GO" id="GO:0006355">
    <property type="term" value="P:regulation of DNA-templated transcription"/>
    <property type="evidence" value="ECO:0007669"/>
    <property type="project" value="InterPro"/>
</dbReference>
<sequence>MRFFWGVLIVFLPSWVLGAEQSTEETILKMDSLEAQLEGVESDSIRMNHLFQLTGFYLNRDIDKAHLFIKQASLLTEKMSPSLELSKYYHQYGNVFYMQGFFLKAADYYMRAANIAQKIGDVERMVNAYNNIGMVYVEEGNIEKAEHYLEKALKLSEEIDPEIIKRVKFYMTMNLGIISHQKQKNNAALLHYERALSEAQEYGDKAIEASILHNIGKVFVDEDKYDQALVYFEKAYELKQSIGDLKGTITPLLEISTIYSKGGKYKDALKAIKEADAVAEHYGSTDMKTYVDSGYYEVYSQMNETAKALSYLEAYVTKKSQIDTEQKAQDISRLINQHKIEINNLEYEAEKQKQRAQTRMIVGTLVFLLVIFLMLYLLQRSKTKQAFLAKEKARLAEDQLRLENDALNQSLEYKNKELTTNIMNLIQKNQLINQVSNDLIGIQSDLKEANKRPIRKMIYSLQSSSSDEIWKEFEIQFQQVHTEFYQRLHERYPDLSANERKLCAFLLLNMSTKDISSITQQQPRTINVARFRLRKKLGLTGSDTDLHAFLASI</sequence>
<dbReference type="RefSeq" id="WP_109619873.1">
    <property type="nucleotide sequence ID" value="NZ_QGDO01000004.1"/>
</dbReference>
<keyword evidence="3" id="KW-0812">Transmembrane</keyword>
<dbReference type="PROSITE" id="PS50293">
    <property type="entry name" value="TPR_REGION"/>
    <property type="match status" value="1"/>
</dbReference>
<dbReference type="InterPro" id="IPR011990">
    <property type="entry name" value="TPR-like_helical_dom_sf"/>
</dbReference>
<evidence type="ECO:0000256" key="3">
    <source>
        <dbReference type="SAM" id="Phobius"/>
    </source>
</evidence>
<name>A0A315Z7M2_SEDFL</name>
<reference evidence="4 5" key="1">
    <citation type="submission" date="2018-03" db="EMBL/GenBank/DDBJ databases">
        <title>Genomic Encyclopedia of Archaeal and Bacterial Type Strains, Phase II (KMG-II): from individual species to whole genera.</title>
        <authorList>
            <person name="Goeker M."/>
        </authorList>
    </citation>
    <scope>NUCLEOTIDE SEQUENCE [LARGE SCALE GENOMIC DNA]</scope>
    <source>
        <strain evidence="4 5">DSM 28229</strain>
    </source>
</reference>
<dbReference type="Pfam" id="PF13424">
    <property type="entry name" value="TPR_12"/>
    <property type="match status" value="2"/>
</dbReference>
<dbReference type="InterPro" id="IPR019734">
    <property type="entry name" value="TPR_rpt"/>
</dbReference>
<gene>
    <name evidence="4" type="ORF">BC781_104228</name>
</gene>
<evidence type="ECO:0000313" key="5">
    <source>
        <dbReference type="Proteomes" id="UP000245535"/>
    </source>
</evidence>
<dbReference type="SMART" id="SM00028">
    <property type="entry name" value="TPR"/>
    <property type="match status" value="5"/>
</dbReference>
<organism evidence="4 5">
    <name type="scientific">Sediminitomix flava</name>
    <dbReference type="NCBI Taxonomy" id="379075"/>
    <lineage>
        <taxon>Bacteria</taxon>
        <taxon>Pseudomonadati</taxon>
        <taxon>Bacteroidota</taxon>
        <taxon>Cytophagia</taxon>
        <taxon>Cytophagales</taxon>
        <taxon>Flammeovirgaceae</taxon>
        <taxon>Sediminitomix</taxon>
    </lineage>
</organism>
<dbReference type="SUPFAM" id="SSF81901">
    <property type="entry name" value="HCP-like"/>
    <property type="match status" value="1"/>
</dbReference>
<dbReference type="GO" id="GO:0003677">
    <property type="term" value="F:DNA binding"/>
    <property type="evidence" value="ECO:0007669"/>
    <property type="project" value="InterPro"/>
</dbReference>
<keyword evidence="3" id="KW-0472">Membrane</keyword>
<dbReference type="PANTHER" id="PTHR10098">
    <property type="entry name" value="RAPSYN-RELATED"/>
    <property type="match status" value="1"/>
</dbReference>
<feature type="coiled-coil region" evidence="2">
    <location>
        <begin position="390"/>
        <end position="452"/>
    </location>
</feature>
<keyword evidence="2" id="KW-0175">Coiled coil</keyword>
<dbReference type="Gene3D" id="1.25.40.10">
    <property type="entry name" value="Tetratricopeptide repeat domain"/>
    <property type="match status" value="2"/>
</dbReference>
<proteinExistence type="predicted"/>
<dbReference type="PROSITE" id="PS50005">
    <property type="entry name" value="TPR"/>
    <property type="match status" value="2"/>
</dbReference>
<protein>
    <submittedName>
        <fullName evidence="4">Tetratricopeptide repeat protein</fullName>
    </submittedName>
</protein>
<accession>A0A315Z7M2</accession>
<evidence type="ECO:0000313" key="4">
    <source>
        <dbReference type="EMBL" id="PWJ40962.1"/>
    </source>
</evidence>
<keyword evidence="3" id="KW-1133">Transmembrane helix</keyword>
<feature type="repeat" description="TPR" evidence="1">
    <location>
        <begin position="209"/>
        <end position="242"/>
    </location>
</feature>
<comment type="caution">
    <text evidence="4">The sequence shown here is derived from an EMBL/GenBank/DDBJ whole genome shotgun (WGS) entry which is preliminary data.</text>
</comment>
<keyword evidence="5" id="KW-1185">Reference proteome</keyword>
<dbReference type="OrthoDB" id="1523128at2"/>
<feature type="repeat" description="TPR" evidence="1">
    <location>
        <begin position="126"/>
        <end position="159"/>
    </location>
</feature>
<feature type="coiled-coil region" evidence="2">
    <location>
        <begin position="328"/>
        <end position="355"/>
    </location>
</feature>
<evidence type="ECO:0000256" key="2">
    <source>
        <dbReference type="SAM" id="Coils"/>
    </source>
</evidence>